<evidence type="ECO:0000313" key="1">
    <source>
        <dbReference type="EMBL" id="GAA1623661.1"/>
    </source>
</evidence>
<name>A0ABP4QVD1_9ACTN</name>
<organism evidence="1 2">
    <name type="scientific">Nonomuraea maheshkhaliensis</name>
    <dbReference type="NCBI Taxonomy" id="419590"/>
    <lineage>
        <taxon>Bacteria</taxon>
        <taxon>Bacillati</taxon>
        <taxon>Actinomycetota</taxon>
        <taxon>Actinomycetes</taxon>
        <taxon>Streptosporangiales</taxon>
        <taxon>Streptosporangiaceae</taxon>
        <taxon>Nonomuraea</taxon>
    </lineage>
</organism>
<dbReference type="EMBL" id="BAAAMU010000011">
    <property type="protein sequence ID" value="GAA1623661.1"/>
    <property type="molecule type" value="Genomic_DNA"/>
</dbReference>
<proteinExistence type="predicted"/>
<protein>
    <submittedName>
        <fullName evidence="1">Uncharacterized protein</fullName>
    </submittedName>
</protein>
<dbReference type="Proteomes" id="UP001500064">
    <property type="component" value="Unassembled WGS sequence"/>
</dbReference>
<evidence type="ECO:0000313" key="2">
    <source>
        <dbReference type="Proteomes" id="UP001500064"/>
    </source>
</evidence>
<dbReference type="RefSeq" id="WP_346103442.1">
    <property type="nucleotide sequence ID" value="NZ_BAAAMU010000011.1"/>
</dbReference>
<sequence length="83" mass="8781">MQLFSLEIVHGEKPIGRVRFGDADCPIVAGDLPDKVLGWMAGHGAFGSALDIHVLVTPYGQKPTGQGPICARTSEARLAAVLR</sequence>
<gene>
    <name evidence="1" type="ORF">GCM10009733_020370</name>
</gene>
<comment type="caution">
    <text evidence="1">The sequence shown here is derived from an EMBL/GenBank/DDBJ whole genome shotgun (WGS) entry which is preliminary data.</text>
</comment>
<accession>A0ABP4QVD1</accession>
<keyword evidence="2" id="KW-1185">Reference proteome</keyword>
<reference evidence="2" key="1">
    <citation type="journal article" date="2019" name="Int. J. Syst. Evol. Microbiol.">
        <title>The Global Catalogue of Microorganisms (GCM) 10K type strain sequencing project: providing services to taxonomists for standard genome sequencing and annotation.</title>
        <authorList>
            <consortium name="The Broad Institute Genomics Platform"/>
            <consortium name="The Broad Institute Genome Sequencing Center for Infectious Disease"/>
            <person name="Wu L."/>
            <person name="Ma J."/>
        </authorList>
    </citation>
    <scope>NUCLEOTIDE SEQUENCE [LARGE SCALE GENOMIC DNA]</scope>
    <source>
        <strain evidence="2">JCM 13929</strain>
    </source>
</reference>